<dbReference type="PATRIC" id="fig|1486262.3.peg.1638"/>
<dbReference type="Proteomes" id="UP000032611">
    <property type="component" value="Chromosome"/>
</dbReference>
<dbReference type="PANTHER" id="PTHR36505:SF1">
    <property type="entry name" value="BLR1072 PROTEIN"/>
    <property type="match status" value="1"/>
</dbReference>
<dbReference type="InterPro" id="IPR011033">
    <property type="entry name" value="PRC_barrel-like_sf"/>
</dbReference>
<evidence type="ECO:0000313" key="5">
    <source>
        <dbReference type="Proteomes" id="UP000032611"/>
    </source>
</evidence>
<protein>
    <recommendedName>
        <fullName evidence="3">PRC-barrel domain-containing protein</fullName>
    </recommendedName>
</protein>
<gene>
    <name evidence="4" type="ORF">TM49_07935</name>
</gene>
<reference evidence="4 5" key="1">
    <citation type="journal article" date="2015" name="Genome Announc.">
        <title>Complete genome sequence of Martelella endophytica YC6887, which has antifungal activity associated with a halophyte.</title>
        <authorList>
            <person name="Khan A."/>
            <person name="Khan H."/>
            <person name="Chung E.J."/>
            <person name="Hossain M.T."/>
            <person name="Chung Y.R."/>
        </authorList>
    </citation>
    <scope>NUCLEOTIDE SEQUENCE [LARGE SCALE GENOMIC DNA]</scope>
    <source>
        <strain evidence="4">YC6887</strain>
    </source>
</reference>
<dbReference type="STRING" id="1486262.TM49_07935"/>
<evidence type="ECO:0000313" key="4">
    <source>
        <dbReference type="EMBL" id="AJY45619.1"/>
    </source>
</evidence>
<keyword evidence="2" id="KW-0732">Signal</keyword>
<dbReference type="RefSeq" id="WP_045680358.1">
    <property type="nucleotide sequence ID" value="NZ_CP010803.1"/>
</dbReference>
<name>A0A0D5LN22_MAREN</name>
<feature type="chain" id="PRO_5002295075" description="PRC-barrel domain-containing protein" evidence="2">
    <location>
        <begin position="23"/>
        <end position="325"/>
    </location>
</feature>
<organism evidence="4 5">
    <name type="scientific">Martelella endophytica</name>
    <dbReference type="NCBI Taxonomy" id="1486262"/>
    <lineage>
        <taxon>Bacteria</taxon>
        <taxon>Pseudomonadati</taxon>
        <taxon>Pseudomonadota</taxon>
        <taxon>Alphaproteobacteria</taxon>
        <taxon>Hyphomicrobiales</taxon>
        <taxon>Aurantimonadaceae</taxon>
        <taxon>Martelella</taxon>
    </lineage>
</organism>
<feature type="region of interest" description="Disordered" evidence="1">
    <location>
        <begin position="24"/>
        <end position="60"/>
    </location>
</feature>
<dbReference type="InterPro" id="IPR027275">
    <property type="entry name" value="PRC-brl_dom"/>
</dbReference>
<dbReference type="KEGG" id="mey:TM49_07935"/>
<dbReference type="HOGENOM" id="CLU_051335_0_0_5"/>
<dbReference type="Pfam" id="PF05239">
    <property type="entry name" value="PRC"/>
    <property type="match status" value="2"/>
</dbReference>
<keyword evidence="5" id="KW-1185">Reference proteome</keyword>
<dbReference type="PANTHER" id="PTHR36505">
    <property type="entry name" value="BLR1072 PROTEIN"/>
    <property type="match status" value="1"/>
</dbReference>
<feature type="domain" description="PRC-barrel" evidence="3">
    <location>
        <begin position="225"/>
        <end position="300"/>
    </location>
</feature>
<dbReference type="EMBL" id="CP010803">
    <property type="protein sequence ID" value="AJY45619.1"/>
    <property type="molecule type" value="Genomic_DNA"/>
</dbReference>
<feature type="domain" description="PRC-barrel" evidence="3">
    <location>
        <begin position="70"/>
        <end position="153"/>
    </location>
</feature>
<dbReference type="Gene3D" id="2.30.30.240">
    <property type="entry name" value="PRC-barrel domain"/>
    <property type="match status" value="2"/>
</dbReference>
<dbReference type="AlphaFoldDB" id="A0A0D5LN22"/>
<evidence type="ECO:0000256" key="1">
    <source>
        <dbReference type="SAM" id="MobiDB-lite"/>
    </source>
</evidence>
<dbReference type="SUPFAM" id="SSF50346">
    <property type="entry name" value="PRC-barrel domain"/>
    <property type="match status" value="2"/>
</dbReference>
<accession>A0A0D5LN22</accession>
<feature type="signal peptide" evidence="2">
    <location>
        <begin position="1"/>
        <end position="22"/>
    </location>
</feature>
<evidence type="ECO:0000259" key="3">
    <source>
        <dbReference type="Pfam" id="PF05239"/>
    </source>
</evidence>
<dbReference type="OrthoDB" id="7876889at2"/>
<evidence type="ECO:0000256" key="2">
    <source>
        <dbReference type="SAM" id="SignalP"/>
    </source>
</evidence>
<proteinExistence type="predicted"/>
<sequence length="325" mass="33980">MLRKILSTTALVAVISTGAAYAQDSTNQDMNKEPAAQTDMGNQGTGMDPVFPDMQATEDGSDFFSSNDKQVLASSLLGWPVYGPGADDQGREQVGDINDIVMNPDGVANAAVIGVGGFLGIGEKAVAVSFDRLSWEPGEDGDDLLTIDATREELENAPEFDTDGANMMEVGTADTNADMDNQDMAATTGTGTTTDMGTTGTDMASTNDGSMAMDPTEGMSPVAIDQVSFDELVGSPVLSADGDSVGEVSEVVSHGDQNEQVLIVDVGGFLGLGEKPVAISANAAEIMSDGDTYVIKTTYDRETLENQQAYTEQDLNENPEAVLLN</sequence>